<dbReference type="InterPro" id="IPR027417">
    <property type="entry name" value="P-loop_NTPase"/>
</dbReference>
<protein>
    <submittedName>
        <fullName evidence="1">Damage-induced mutaganesis protein ImuA</fullName>
    </submittedName>
</protein>
<dbReference type="Gene3D" id="3.40.50.300">
    <property type="entry name" value="P-loop containing nucleotide triphosphate hydrolases"/>
    <property type="match status" value="1"/>
</dbReference>
<dbReference type="SUPFAM" id="SSF52540">
    <property type="entry name" value="P-loop containing nucleoside triphosphate hydrolases"/>
    <property type="match status" value="1"/>
</dbReference>
<dbReference type="InterPro" id="IPR017026">
    <property type="entry name" value="ImuA"/>
</dbReference>
<reference evidence="1 2" key="1">
    <citation type="journal article" date="2016" name="BMC Genomics">
        <title>Genomic analysis of the nitrate-respiring Sphingopyxis granuli (formerly Sphingomonas macrogoltabida) strain TFA.</title>
        <authorList>
            <person name="Garcia-Romero I."/>
            <person name="Perez-Pulido A.J."/>
            <person name="Gonzalez-Flores Y.E."/>
            <person name="Reyes-Ramirez F."/>
            <person name="Santero E."/>
            <person name="Floriano B."/>
        </authorList>
    </citation>
    <scope>NUCLEOTIDE SEQUENCE [LARGE SCALE GENOMIC DNA]</scope>
    <source>
        <strain evidence="1 2">TFA</strain>
    </source>
</reference>
<gene>
    <name evidence="1" type="primary">imuA2</name>
    <name evidence="1" type="ORF">SGRAN_4085</name>
</gene>
<dbReference type="AlphaFoldDB" id="A0AA86GWA0"/>
<dbReference type="PIRSF" id="PIRSF034285">
    <property type="entry name" value="UCP034285"/>
    <property type="match status" value="1"/>
</dbReference>
<name>A0AA86GWA0_9SPHN</name>
<dbReference type="EMBL" id="CP012199">
    <property type="protein sequence ID" value="AMG76412.1"/>
    <property type="molecule type" value="Genomic_DNA"/>
</dbReference>
<keyword evidence="2" id="KW-1185">Reference proteome</keyword>
<proteinExistence type="predicted"/>
<organism evidence="1 2">
    <name type="scientific">Sphingopyxis granuli</name>
    <dbReference type="NCBI Taxonomy" id="267128"/>
    <lineage>
        <taxon>Bacteria</taxon>
        <taxon>Pseudomonadati</taxon>
        <taxon>Pseudomonadota</taxon>
        <taxon>Alphaproteobacteria</taxon>
        <taxon>Sphingomonadales</taxon>
        <taxon>Sphingomonadaceae</taxon>
        <taxon>Sphingopyxis</taxon>
    </lineage>
</organism>
<dbReference type="Proteomes" id="UP000058599">
    <property type="component" value="Chromosome"/>
</dbReference>
<dbReference type="KEGG" id="sgi:SGRAN_4085"/>
<sequence>MRDSSSPLAGLRRRIARIAAAGAPPGDGAWLTSGHAGFDAALGGGLAMGRAHEIFAADALDAASAAAFAALLALRGPGEAPVLWLRTADGARRQGHLYAPGLAELGGDPNRLLLVEARDATALLAAANDAVRCPGSAAVVVESRGALAALDLTAGRRLALGARDAGTVLLLLRFAAEPVPSIAETRWRLAAAPSRELEAQAPGAPAFDLELLRWRAGPAGARWRLEWNRDERAFGDAALSGALLPLSSRRASVAHRAAAA</sequence>
<evidence type="ECO:0000313" key="1">
    <source>
        <dbReference type="EMBL" id="AMG76412.1"/>
    </source>
</evidence>
<accession>A0AA86GWA0</accession>
<dbReference type="RefSeq" id="WP_076077358.1">
    <property type="nucleotide sequence ID" value="NZ_CP012199.1"/>
</dbReference>
<evidence type="ECO:0000313" key="2">
    <source>
        <dbReference type="Proteomes" id="UP000058599"/>
    </source>
</evidence>